<dbReference type="PROSITE" id="PS51186">
    <property type="entry name" value="GNAT"/>
    <property type="match status" value="1"/>
</dbReference>
<proteinExistence type="predicted"/>
<evidence type="ECO:0000259" key="1">
    <source>
        <dbReference type="PROSITE" id="PS51186"/>
    </source>
</evidence>
<reference evidence="2 4" key="1">
    <citation type="submission" date="2020-01" db="EMBL/GenBank/DDBJ databases">
        <title>the WGS Modestobacter muralis CPCC 204518.</title>
        <authorList>
            <person name="Jiang Z."/>
        </authorList>
    </citation>
    <scope>NUCLEOTIDE SEQUENCE [LARGE SCALE GENOMIC DNA]</scope>
    <source>
        <strain evidence="2 4">DSM 100205</strain>
    </source>
</reference>
<organism evidence="3 5">
    <name type="scientific">Modestobacter muralis</name>
    <dbReference type="NCBI Taxonomy" id="1608614"/>
    <lineage>
        <taxon>Bacteria</taxon>
        <taxon>Bacillati</taxon>
        <taxon>Actinomycetota</taxon>
        <taxon>Actinomycetes</taxon>
        <taxon>Geodermatophilales</taxon>
        <taxon>Geodermatophilaceae</taxon>
        <taxon>Modestobacter</taxon>
    </lineage>
</organism>
<reference evidence="3 5" key="2">
    <citation type="submission" date="2020-02" db="EMBL/GenBank/DDBJ databases">
        <title>The WGS of Modestobacter muralis DSM 100205.</title>
        <authorList>
            <person name="Jiang Z."/>
        </authorList>
    </citation>
    <scope>NUCLEOTIDE SEQUENCE [LARGE SCALE GENOMIC DNA]</scope>
    <source>
        <strain evidence="3 5">DSM 100205</strain>
    </source>
</reference>
<comment type="caution">
    <text evidence="3">The sequence shown here is derived from an EMBL/GenBank/DDBJ whole genome shotgun (WGS) entry which is preliminary data.</text>
</comment>
<dbReference type="EMBL" id="JAAGWH010000033">
    <property type="protein sequence ID" value="NEK95008.1"/>
    <property type="molecule type" value="Genomic_DNA"/>
</dbReference>
<gene>
    <name evidence="3" type="ORF">G3R41_13275</name>
    <name evidence="2" type="ORF">GCU67_12620</name>
</gene>
<sequence length="246" mass="25653">MGQARSPLGVADLQRVAARGWRAPEEDRLGEWLLRAAGGFTGRANSALVVGDPGLPLPDAVTAVARWYADRGLTPAAMLPGVQARSADAAFAAAGWQRGGAVLVLTAPLGAPAAPAVAVELSPTPDDAWLVTYADGGTLPPAAHQVLTGAEDVVFAAVRRGPVAAAVARGVLTDGWLGVSAVEVDPGHRRQGLGTALLDALRGWAAERGAHSVYLQVTEDNAPARALYRRAGLIEQHRYWYRRLPG</sequence>
<dbReference type="Pfam" id="PF24553">
    <property type="entry name" value="Rv0428c_C"/>
    <property type="match status" value="1"/>
</dbReference>
<evidence type="ECO:0000313" key="4">
    <source>
        <dbReference type="Proteomes" id="UP000468828"/>
    </source>
</evidence>
<keyword evidence="3" id="KW-0808">Transferase</keyword>
<dbReference type="EMBL" id="JAAGWB010000035">
    <property type="protein sequence ID" value="NEN51896.1"/>
    <property type="molecule type" value="Genomic_DNA"/>
</dbReference>
<evidence type="ECO:0000313" key="5">
    <source>
        <dbReference type="Proteomes" id="UP000471152"/>
    </source>
</evidence>
<dbReference type="PANTHER" id="PTHR43072">
    <property type="entry name" value="N-ACETYLTRANSFERASE"/>
    <property type="match status" value="1"/>
</dbReference>
<dbReference type="RefSeq" id="WP_163611555.1">
    <property type="nucleotide sequence ID" value="NZ_JAAGWB010000035.1"/>
</dbReference>
<dbReference type="Proteomes" id="UP000471152">
    <property type="component" value="Unassembled WGS sequence"/>
</dbReference>
<dbReference type="CDD" id="cd04301">
    <property type="entry name" value="NAT_SF"/>
    <property type="match status" value="1"/>
</dbReference>
<evidence type="ECO:0000313" key="3">
    <source>
        <dbReference type="EMBL" id="NEN51896.1"/>
    </source>
</evidence>
<dbReference type="GO" id="GO:0016747">
    <property type="term" value="F:acyltransferase activity, transferring groups other than amino-acyl groups"/>
    <property type="evidence" value="ECO:0007669"/>
    <property type="project" value="InterPro"/>
</dbReference>
<dbReference type="InterPro" id="IPR056935">
    <property type="entry name" value="Rv0428c-like_C"/>
</dbReference>
<dbReference type="Proteomes" id="UP000468828">
    <property type="component" value="Unassembled WGS sequence"/>
</dbReference>
<evidence type="ECO:0000313" key="2">
    <source>
        <dbReference type="EMBL" id="NEK95008.1"/>
    </source>
</evidence>
<dbReference type="SUPFAM" id="SSF55729">
    <property type="entry name" value="Acyl-CoA N-acyltransferases (Nat)"/>
    <property type="match status" value="1"/>
</dbReference>
<protein>
    <submittedName>
        <fullName evidence="3">GNAT family N-acetyltransferase</fullName>
    </submittedName>
</protein>
<feature type="domain" description="N-acetyltransferase" evidence="1">
    <location>
        <begin position="119"/>
        <end position="246"/>
    </location>
</feature>
<dbReference type="AlphaFoldDB" id="A0A6P0HAM4"/>
<dbReference type="InterPro" id="IPR016181">
    <property type="entry name" value="Acyl_CoA_acyltransferase"/>
</dbReference>
<accession>A0A6P0HAM4</accession>
<keyword evidence="4" id="KW-1185">Reference proteome</keyword>
<dbReference type="Gene3D" id="3.40.630.30">
    <property type="match status" value="1"/>
</dbReference>
<dbReference type="PANTHER" id="PTHR43072:SF60">
    <property type="entry name" value="L-2,4-DIAMINOBUTYRIC ACID ACETYLTRANSFERASE"/>
    <property type="match status" value="1"/>
</dbReference>
<dbReference type="InterPro" id="IPR000182">
    <property type="entry name" value="GNAT_dom"/>
</dbReference>
<name>A0A6P0HAM4_9ACTN</name>